<evidence type="ECO:0000256" key="1">
    <source>
        <dbReference type="SAM" id="Phobius"/>
    </source>
</evidence>
<reference evidence="3" key="1">
    <citation type="submission" date="2006-10" db="EMBL/GenBank/DDBJ databases">
        <authorList>
            <person name="Amadeo P."/>
            <person name="Zhao Q."/>
            <person name="Wortman J."/>
            <person name="Fraser-Liggett C."/>
            <person name="Carlton J."/>
        </authorList>
    </citation>
    <scope>NUCLEOTIDE SEQUENCE</scope>
    <source>
        <strain evidence="3">G3</strain>
    </source>
</reference>
<keyword evidence="1" id="KW-0472">Membrane</keyword>
<keyword evidence="4" id="KW-1185">Reference proteome</keyword>
<dbReference type="AlphaFoldDB" id="A2FES3"/>
<proteinExistence type="predicted"/>
<feature type="transmembrane region" description="Helical" evidence="1">
    <location>
        <begin position="242"/>
        <end position="265"/>
    </location>
</feature>
<evidence type="ECO:0000256" key="2">
    <source>
        <dbReference type="SAM" id="SignalP"/>
    </source>
</evidence>
<organism evidence="3 4">
    <name type="scientific">Trichomonas vaginalis (strain ATCC PRA-98 / G3)</name>
    <dbReference type="NCBI Taxonomy" id="412133"/>
    <lineage>
        <taxon>Eukaryota</taxon>
        <taxon>Metamonada</taxon>
        <taxon>Parabasalia</taxon>
        <taxon>Trichomonadida</taxon>
        <taxon>Trichomonadidae</taxon>
        <taxon>Trichomonas</taxon>
    </lineage>
</organism>
<dbReference type="VEuPathDB" id="TrichDB:TVAG_140990"/>
<keyword evidence="1" id="KW-0812">Transmembrane</keyword>
<name>A2FES3_TRIV3</name>
<keyword evidence="1" id="KW-1133">Transmembrane helix</keyword>
<dbReference type="RefSeq" id="XP_001309540.1">
    <property type="nucleotide sequence ID" value="XM_001309539.1"/>
</dbReference>
<feature type="signal peptide" evidence="2">
    <location>
        <begin position="1"/>
        <end position="18"/>
    </location>
</feature>
<evidence type="ECO:0000313" key="3">
    <source>
        <dbReference type="EMBL" id="EAX96610.1"/>
    </source>
</evidence>
<protein>
    <submittedName>
        <fullName evidence="3">Uncharacterized protein</fullName>
    </submittedName>
</protein>
<feature type="chain" id="PRO_5002643380" evidence="2">
    <location>
        <begin position="19"/>
        <end position="276"/>
    </location>
</feature>
<dbReference type="Proteomes" id="UP000001542">
    <property type="component" value="Unassembled WGS sequence"/>
</dbReference>
<keyword evidence="2" id="KW-0732">Signal</keyword>
<gene>
    <name evidence="3" type="ORF">TVAG_140990</name>
</gene>
<dbReference type="VEuPathDB" id="TrichDB:TVAGG3_0603900"/>
<dbReference type="InParanoid" id="A2FES3"/>
<evidence type="ECO:0000313" key="4">
    <source>
        <dbReference type="Proteomes" id="UP000001542"/>
    </source>
</evidence>
<accession>A2FES3</accession>
<sequence>MFLYFLSNVLCATSTVHLLNTIDFVRNCPEEETSYVFDYMQRSDFIVAVVEAPANVKLQYSYPAGTSPVDINMSFPALRFPKGNVQIVANLTKDQCVTLAHVTLPTDQNTACINGFKIITTQKMNYTMQADEKNKDTCVFYAPGAQKLMIGAQAYLNGDKMYVYRDDMVSGSYYDIFTGTRSVYPSPTSPRPFVFDLKTQDSEPGHVTILGEVKDPYKNMIEYEGEVKSVPPVDFGLFNSKYAIFPILGMLPTLLLIGGWVYAFCRILKKKPITIN</sequence>
<dbReference type="EMBL" id="DS113751">
    <property type="protein sequence ID" value="EAX96610.1"/>
    <property type="molecule type" value="Genomic_DNA"/>
</dbReference>
<dbReference type="KEGG" id="tva:4754383"/>
<reference evidence="3" key="2">
    <citation type="journal article" date="2007" name="Science">
        <title>Draft genome sequence of the sexually transmitted pathogen Trichomonas vaginalis.</title>
        <authorList>
            <person name="Carlton J.M."/>
            <person name="Hirt R.P."/>
            <person name="Silva J.C."/>
            <person name="Delcher A.L."/>
            <person name="Schatz M."/>
            <person name="Zhao Q."/>
            <person name="Wortman J.R."/>
            <person name="Bidwell S.L."/>
            <person name="Alsmark U.C.M."/>
            <person name="Besteiro S."/>
            <person name="Sicheritz-Ponten T."/>
            <person name="Noel C.J."/>
            <person name="Dacks J.B."/>
            <person name="Foster P.G."/>
            <person name="Simillion C."/>
            <person name="Van de Peer Y."/>
            <person name="Miranda-Saavedra D."/>
            <person name="Barton G.J."/>
            <person name="Westrop G.D."/>
            <person name="Mueller S."/>
            <person name="Dessi D."/>
            <person name="Fiori P.L."/>
            <person name="Ren Q."/>
            <person name="Paulsen I."/>
            <person name="Zhang H."/>
            <person name="Bastida-Corcuera F.D."/>
            <person name="Simoes-Barbosa A."/>
            <person name="Brown M.T."/>
            <person name="Hayes R.D."/>
            <person name="Mukherjee M."/>
            <person name="Okumura C.Y."/>
            <person name="Schneider R."/>
            <person name="Smith A.J."/>
            <person name="Vanacova S."/>
            <person name="Villalvazo M."/>
            <person name="Haas B.J."/>
            <person name="Pertea M."/>
            <person name="Feldblyum T.V."/>
            <person name="Utterback T.R."/>
            <person name="Shu C.L."/>
            <person name="Osoegawa K."/>
            <person name="de Jong P.J."/>
            <person name="Hrdy I."/>
            <person name="Horvathova L."/>
            <person name="Zubacova Z."/>
            <person name="Dolezal P."/>
            <person name="Malik S.B."/>
            <person name="Logsdon J.M. Jr."/>
            <person name="Henze K."/>
            <person name="Gupta A."/>
            <person name="Wang C.C."/>
            <person name="Dunne R.L."/>
            <person name="Upcroft J.A."/>
            <person name="Upcroft P."/>
            <person name="White O."/>
            <person name="Salzberg S.L."/>
            <person name="Tang P."/>
            <person name="Chiu C.-H."/>
            <person name="Lee Y.-S."/>
            <person name="Embley T.M."/>
            <person name="Coombs G.H."/>
            <person name="Mottram J.C."/>
            <person name="Tachezy J."/>
            <person name="Fraser-Liggett C.M."/>
            <person name="Johnson P.J."/>
        </authorList>
    </citation>
    <scope>NUCLEOTIDE SEQUENCE [LARGE SCALE GENOMIC DNA]</scope>
    <source>
        <strain evidence="3">G3</strain>
    </source>
</reference>